<comment type="caution">
    <text evidence="1">The sequence shown here is derived from an EMBL/GenBank/DDBJ whole genome shotgun (WGS) entry which is preliminary data.</text>
</comment>
<dbReference type="Proteomes" id="UP000282800">
    <property type="component" value="Unassembled WGS sequence"/>
</dbReference>
<dbReference type="OrthoDB" id="6977978at2"/>
<evidence type="ECO:0000313" key="2">
    <source>
        <dbReference type="Proteomes" id="UP000282800"/>
    </source>
</evidence>
<dbReference type="RefSeq" id="WP_126188817.1">
    <property type="nucleotide sequence ID" value="NZ_RWYU02000002.1"/>
</dbReference>
<sequence>MSELQILFPEPVTVEVMGRDVQILPVKLRHFERYGKSAGALVELFSQANVQQINRYAASHSRELRQVLLATTSLKRWQLWFLPATVSVQLFVEVVRVNSSFFGEALPAMVRALSGAPSSSD</sequence>
<reference evidence="1 2" key="1">
    <citation type="submission" date="2019-01" db="EMBL/GenBank/DDBJ databases">
        <title>High-quality draft genome of. Pseudomonas songnenensis str. L103, a full-fledged denitrifier isolated from 100 meters deep aquifer in a heavily nitrogen fertilized agricultural area.</title>
        <authorList>
            <person name="Liu M."/>
            <person name="Liu B."/>
        </authorList>
    </citation>
    <scope>NUCLEOTIDE SEQUENCE [LARGE SCALE GENOMIC DNA]</scope>
    <source>
        <strain evidence="1 2">L103</strain>
    </source>
</reference>
<accession>A0A482UL96</accession>
<evidence type="ECO:0000313" key="1">
    <source>
        <dbReference type="EMBL" id="RYJ63248.1"/>
    </source>
</evidence>
<dbReference type="AlphaFoldDB" id="A0A482UL96"/>
<name>A0A482UL96_9PSED</name>
<gene>
    <name evidence="1" type="ORF">EJA06_004660</name>
</gene>
<dbReference type="EMBL" id="RWYU02000002">
    <property type="protein sequence ID" value="RYJ63248.1"/>
    <property type="molecule type" value="Genomic_DNA"/>
</dbReference>
<organism evidence="1 2">
    <name type="scientific">Pseudomonas songnenensis</name>
    <dbReference type="NCBI Taxonomy" id="1176259"/>
    <lineage>
        <taxon>Bacteria</taxon>
        <taxon>Pseudomonadati</taxon>
        <taxon>Pseudomonadota</taxon>
        <taxon>Gammaproteobacteria</taxon>
        <taxon>Pseudomonadales</taxon>
        <taxon>Pseudomonadaceae</taxon>
        <taxon>Pseudomonas</taxon>
    </lineage>
</organism>
<proteinExistence type="predicted"/>
<protein>
    <submittedName>
        <fullName evidence="1">Uncharacterized protein</fullName>
    </submittedName>
</protein>